<dbReference type="PANTHER" id="PTHR10293:SF16">
    <property type="entry name" value="GLUTAREDOXIN-RELATED PROTEIN 5, MITOCHONDRIAL"/>
    <property type="match status" value="1"/>
</dbReference>
<evidence type="ECO:0000256" key="3">
    <source>
        <dbReference type="ARBA" id="ARBA00023004"/>
    </source>
</evidence>
<keyword evidence="4" id="KW-0411">Iron-sulfur</keyword>
<gene>
    <name evidence="8" type="ORF">SOCG_04531</name>
</gene>
<keyword evidence="5" id="KW-0676">Redox-active center</keyword>
<evidence type="ECO:0000259" key="7">
    <source>
        <dbReference type="Pfam" id="PF00462"/>
    </source>
</evidence>
<dbReference type="eggNOG" id="KOG0911">
    <property type="taxonomic scope" value="Eukaryota"/>
</dbReference>
<dbReference type="InterPro" id="IPR002109">
    <property type="entry name" value="Glutaredoxin"/>
</dbReference>
<organism evidence="8 9">
    <name type="scientific">Schizosaccharomyces octosporus (strain yFS286)</name>
    <name type="common">Fission yeast</name>
    <name type="synonym">Octosporomyces octosporus</name>
    <dbReference type="NCBI Taxonomy" id="483514"/>
    <lineage>
        <taxon>Eukaryota</taxon>
        <taxon>Fungi</taxon>
        <taxon>Dikarya</taxon>
        <taxon>Ascomycota</taxon>
        <taxon>Taphrinomycotina</taxon>
        <taxon>Schizosaccharomycetes</taxon>
        <taxon>Schizosaccharomycetales</taxon>
        <taxon>Schizosaccharomycetaceae</taxon>
        <taxon>Schizosaccharomyces</taxon>
    </lineage>
</organism>
<dbReference type="InterPro" id="IPR036249">
    <property type="entry name" value="Thioredoxin-like_sf"/>
</dbReference>
<dbReference type="GO" id="GO:0044571">
    <property type="term" value="P:[2Fe-2S] cluster assembly"/>
    <property type="evidence" value="ECO:0007669"/>
    <property type="project" value="EnsemblFungi"/>
</dbReference>
<keyword evidence="1" id="KW-0001">2Fe-2S</keyword>
<dbReference type="GO" id="GO:0051537">
    <property type="term" value="F:2 iron, 2 sulfur cluster binding"/>
    <property type="evidence" value="ECO:0007669"/>
    <property type="project" value="UniProtKB-KW"/>
</dbReference>
<feature type="domain" description="Glutaredoxin" evidence="7">
    <location>
        <begin position="50"/>
        <end position="117"/>
    </location>
</feature>
<sequence length="155" mass="17076">MVIVEFNQNIIPGKSVNMFRNSFKLFGNQIRSLSTQTRQALEQAVKEDPVVLFMKGTPNQPMCGFSLRAIQVLSLENVATDKLATYNVLSNEELRDGIKEFSDWPTIPQLYINGEFVGGCDILMSMHKSGELHKVLGEINALASSKPEGEAAGAN</sequence>
<dbReference type="PANTHER" id="PTHR10293">
    <property type="entry name" value="GLUTAREDOXIN FAMILY MEMBER"/>
    <property type="match status" value="1"/>
</dbReference>
<name>S9Q6L9_SCHOY</name>
<dbReference type="RefSeq" id="XP_013017731.1">
    <property type="nucleotide sequence ID" value="XM_013162277.1"/>
</dbReference>
<dbReference type="OMA" id="TKLMPQC"/>
<dbReference type="OrthoDB" id="415696at2759"/>
<dbReference type="PROSITE" id="PS51354">
    <property type="entry name" value="GLUTAREDOXIN_2"/>
    <property type="match status" value="1"/>
</dbReference>
<reference evidence="8 9" key="1">
    <citation type="journal article" date="2011" name="Science">
        <title>Comparative functional genomics of the fission yeasts.</title>
        <authorList>
            <person name="Rhind N."/>
            <person name="Chen Z."/>
            <person name="Yassour M."/>
            <person name="Thompson D.A."/>
            <person name="Haas B.J."/>
            <person name="Habib N."/>
            <person name="Wapinski I."/>
            <person name="Roy S."/>
            <person name="Lin M.F."/>
            <person name="Heiman D.I."/>
            <person name="Young S.K."/>
            <person name="Furuya K."/>
            <person name="Guo Y."/>
            <person name="Pidoux A."/>
            <person name="Chen H.M."/>
            <person name="Robbertse B."/>
            <person name="Goldberg J.M."/>
            <person name="Aoki K."/>
            <person name="Bayne E.H."/>
            <person name="Berlin A.M."/>
            <person name="Desjardins C.A."/>
            <person name="Dobbs E."/>
            <person name="Dukaj L."/>
            <person name="Fan L."/>
            <person name="FitzGerald M.G."/>
            <person name="French C."/>
            <person name="Gujja S."/>
            <person name="Hansen K."/>
            <person name="Keifenheim D."/>
            <person name="Levin J.Z."/>
            <person name="Mosher R.A."/>
            <person name="Mueller C.A."/>
            <person name="Pfiffner J."/>
            <person name="Priest M."/>
            <person name="Russ C."/>
            <person name="Smialowska A."/>
            <person name="Swoboda P."/>
            <person name="Sykes S.M."/>
            <person name="Vaughn M."/>
            <person name="Vengrova S."/>
            <person name="Yoder R."/>
            <person name="Zeng Q."/>
            <person name="Allshire R."/>
            <person name="Baulcombe D."/>
            <person name="Birren B.W."/>
            <person name="Brown W."/>
            <person name="Ekwall K."/>
            <person name="Kellis M."/>
            <person name="Leatherwood J."/>
            <person name="Levin H."/>
            <person name="Margalit H."/>
            <person name="Martienssen R."/>
            <person name="Nieduszynski C.A."/>
            <person name="Spatafora J.W."/>
            <person name="Friedman N."/>
            <person name="Dalgaard J.Z."/>
            <person name="Baumann P."/>
            <person name="Niki H."/>
            <person name="Regev A."/>
            <person name="Nusbaum C."/>
        </authorList>
    </citation>
    <scope>NUCLEOTIDE SEQUENCE [LARGE SCALE GENOMIC DNA]</scope>
    <source>
        <strain evidence="9">yFS286</strain>
    </source>
</reference>
<evidence type="ECO:0000256" key="1">
    <source>
        <dbReference type="ARBA" id="ARBA00022714"/>
    </source>
</evidence>
<dbReference type="GO" id="GO:0046872">
    <property type="term" value="F:metal ion binding"/>
    <property type="evidence" value="ECO:0007669"/>
    <property type="project" value="UniProtKB-KW"/>
</dbReference>
<dbReference type="FunFam" id="3.40.30.10:FF:000005">
    <property type="entry name" value="Glutaredoxin 5"/>
    <property type="match status" value="1"/>
</dbReference>
<dbReference type="GO" id="GO:0005759">
    <property type="term" value="C:mitochondrial matrix"/>
    <property type="evidence" value="ECO:0007669"/>
    <property type="project" value="TreeGrafter"/>
</dbReference>
<keyword evidence="3" id="KW-0408">Iron</keyword>
<dbReference type="InterPro" id="IPR033658">
    <property type="entry name" value="GRX_PICOT-like"/>
</dbReference>
<evidence type="ECO:0000256" key="5">
    <source>
        <dbReference type="ARBA" id="ARBA00023284"/>
    </source>
</evidence>
<dbReference type="AlphaFoldDB" id="S9Q6L9"/>
<dbReference type="GO" id="GO:0015038">
    <property type="term" value="F:glutathione disulfide oxidoreductase activity"/>
    <property type="evidence" value="ECO:0007669"/>
    <property type="project" value="EnsemblFungi"/>
</dbReference>
<keyword evidence="2" id="KW-0479">Metal-binding</keyword>
<dbReference type="GeneID" id="25033493"/>
<keyword evidence="9" id="KW-1185">Reference proteome</keyword>
<dbReference type="Pfam" id="PF00462">
    <property type="entry name" value="Glutaredoxin"/>
    <property type="match status" value="1"/>
</dbReference>
<dbReference type="CDD" id="cd03028">
    <property type="entry name" value="GRX_PICOT_like"/>
    <property type="match status" value="1"/>
</dbReference>
<evidence type="ECO:0000256" key="2">
    <source>
        <dbReference type="ARBA" id="ARBA00022723"/>
    </source>
</evidence>
<dbReference type="EMBL" id="KE503206">
    <property type="protein sequence ID" value="EPX75288.1"/>
    <property type="molecule type" value="Genomic_DNA"/>
</dbReference>
<proteinExistence type="predicted"/>
<protein>
    <recommendedName>
        <fullName evidence="6">Monothiol glutaredoxin-5, mitochondrial</fullName>
    </recommendedName>
</protein>
<evidence type="ECO:0000313" key="8">
    <source>
        <dbReference type="EMBL" id="EPX75288.1"/>
    </source>
</evidence>
<dbReference type="Proteomes" id="UP000016088">
    <property type="component" value="Unassembled WGS sequence"/>
</dbReference>
<dbReference type="SUPFAM" id="SSF52833">
    <property type="entry name" value="Thioredoxin-like"/>
    <property type="match status" value="1"/>
</dbReference>
<dbReference type="HOGENOM" id="CLU_026126_2_0_1"/>
<evidence type="ECO:0000256" key="4">
    <source>
        <dbReference type="ARBA" id="ARBA00023014"/>
    </source>
</evidence>
<dbReference type="Gene3D" id="3.40.30.10">
    <property type="entry name" value="Glutaredoxin"/>
    <property type="match status" value="1"/>
</dbReference>
<evidence type="ECO:0000313" key="9">
    <source>
        <dbReference type="Proteomes" id="UP000016088"/>
    </source>
</evidence>
<dbReference type="VEuPathDB" id="FungiDB:SOCG_04531"/>
<accession>S9Q6L9</accession>
<dbReference type="NCBIfam" id="TIGR00365">
    <property type="entry name" value="Grx4 family monothiol glutaredoxin"/>
    <property type="match status" value="1"/>
</dbReference>
<evidence type="ECO:0000256" key="6">
    <source>
        <dbReference type="ARBA" id="ARBA00067618"/>
    </source>
</evidence>
<dbReference type="InterPro" id="IPR004480">
    <property type="entry name" value="Monothiol_GRX-rel"/>
</dbReference>